<dbReference type="EMBL" id="CP088156">
    <property type="protein sequence ID" value="UFZ08426.1"/>
    <property type="molecule type" value="Genomic_DNA"/>
</dbReference>
<feature type="region of interest" description="Disordered" evidence="9">
    <location>
        <begin position="44"/>
        <end position="91"/>
    </location>
</feature>
<comment type="function">
    <text evidence="1">Assembles around the rod to form the L-ring and probably protects the motor/basal body from shearing forces during rotation.</text>
</comment>
<keyword evidence="10" id="KW-0969">Cilium</keyword>
<dbReference type="PRINTS" id="PR01008">
    <property type="entry name" value="FLGLRINGFLGH"/>
</dbReference>
<keyword evidence="5" id="KW-0732">Signal</keyword>
<dbReference type="RefSeq" id="WP_231327873.1">
    <property type="nucleotide sequence ID" value="NZ_CP088156.1"/>
</dbReference>
<evidence type="ECO:0000256" key="8">
    <source>
        <dbReference type="ARBA" id="ARBA00023237"/>
    </source>
</evidence>
<protein>
    <submittedName>
        <fullName evidence="10">Flagellar basal body L-ring protein FlgH</fullName>
    </submittedName>
</protein>
<evidence type="ECO:0000256" key="7">
    <source>
        <dbReference type="ARBA" id="ARBA00023143"/>
    </source>
</evidence>
<dbReference type="PANTHER" id="PTHR34933:SF1">
    <property type="entry name" value="FLAGELLAR L-RING PROTEIN"/>
    <property type="match status" value="1"/>
</dbReference>
<evidence type="ECO:0000256" key="2">
    <source>
        <dbReference type="ARBA" id="ARBA00004117"/>
    </source>
</evidence>
<keyword evidence="10" id="KW-0966">Cell projection</keyword>
<evidence type="ECO:0000256" key="1">
    <source>
        <dbReference type="ARBA" id="ARBA00002591"/>
    </source>
</evidence>
<dbReference type="InterPro" id="IPR000527">
    <property type="entry name" value="Flag_Lring"/>
</dbReference>
<keyword evidence="10" id="KW-0282">Flagellum</keyword>
<evidence type="ECO:0000313" key="10">
    <source>
        <dbReference type="EMBL" id="UFZ08426.1"/>
    </source>
</evidence>
<reference evidence="10" key="1">
    <citation type="journal article" date="2024" name="Antonie Van Leeuwenhoek">
        <title>Bradyrhizobium ontarionense sp. nov., a novel bacterial symbiont isolated from Aeschynomene indica (Indian jointvetch), harbours photosynthesis, nitrogen fixation and nitrous oxide (N2O) reductase genes.</title>
        <authorList>
            <person name="Bromfield E.S.P."/>
            <person name="Cloutier S."/>
        </authorList>
    </citation>
    <scope>NUCLEOTIDE SEQUENCE</scope>
    <source>
        <strain evidence="10">A19</strain>
    </source>
</reference>
<comment type="similarity">
    <text evidence="4">Belongs to the FlgH family.</text>
</comment>
<evidence type="ECO:0000256" key="4">
    <source>
        <dbReference type="ARBA" id="ARBA00006929"/>
    </source>
</evidence>
<evidence type="ECO:0000256" key="3">
    <source>
        <dbReference type="ARBA" id="ARBA00004442"/>
    </source>
</evidence>
<gene>
    <name evidence="10" type="ORF">LQG66_20645</name>
</gene>
<organism evidence="10 11">
    <name type="scientific">Bradyrhizobium ontarionense</name>
    <dbReference type="NCBI Taxonomy" id="2898149"/>
    <lineage>
        <taxon>Bacteria</taxon>
        <taxon>Pseudomonadati</taxon>
        <taxon>Pseudomonadota</taxon>
        <taxon>Alphaproteobacteria</taxon>
        <taxon>Hyphomicrobiales</taxon>
        <taxon>Nitrobacteraceae</taxon>
        <taxon>Bradyrhizobium</taxon>
    </lineage>
</organism>
<accession>A0ABY3RP40</accession>
<keyword evidence="7" id="KW-0975">Bacterial flagellum</keyword>
<proteinExistence type="inferred from homology"/>
<keyword evidence="11" id="KW-1185">Reference proteome</keyword>
<comment type="subcellular location">
    <subcellularLocation>
        <location evidence="2">Bacterial flagellum basal body</location>
    </subcellularLocation>
    <subcellularLocation>
        <location evidence="3">Cell outer membrane</location>
    </subcellularLocation>
</comment>
<evidence type="ECO:0000256" key="5">
    <source>
        <dbReference type="ARBA" id="ARBA00022729"/>
    </source>
</evidence>
<evidence type="ECO:0000256" key="9">
    <source>
        <dbReference type="SAM" id="MobiDB-lite"/>
    </source>
</evidence>
<keyword evidence="6" id="KW-0472">Membrane</keyword>
<evidence type="ECO:0000313" key="11">
    <source>
        <dbReference type="Proteomes" id="UP001431010"/>
    </source>
</evidence>
<dbReference type="PANTHER" id="PTHR34933">
    <property type="entry name" value="FLAGELLAR L-RING PROTEIN"/>
    <property type="match status" value="1"/>
</dbReference>
<keyword evidence="8" id="KW-0998">Cell outer membrane</keyword>
<dbReference type="Pfam" id="PF02107">
    <property type="entry name" value="FlgH"/>
    <property type="match status" value="1"/>
</dbReference>
<dbReference type="Proteomes" id="UP001431010">
    <property type="component" value="Chromosome"/>
</dbReference>
<evidence type="ECO:0000256" key="6">
    <source>
        <dbReference type="ARBA" id="ARBA00023136"/>
    </source>
</evidence>
<name>A0ABY3RP40_9BRAD</name>
<sequence length="173" mass="18401">MAPTLVHHPRRLVRSEAQGAVKPRAAEIGDIVTVVVSLADEARASDRTVQTESDGTTDRVAAKGEPSAAEQLRRGSPPSASGDKTTAPRRDAVRMSVAAVVTKVLLNGSLAVEGRRAMRIDGEIVDLAVAGVIRSDDICVDHTIDAVTMKQARISYRRRGTADGRQQPGDARN</sequence>